<evidence type="ECO:0000256" key="8">
    <source>
        <dbReference type="SAM" id="Phobius"/>
    </source>
</evidence>
<evidence type="ECO:0000256" key="7">
    <source>
        <dbReference type="SAM" id="MobiDB-lite"/>
    </source>
</evidence>
<keyword evidence="3" id="KW-1003">Cell membrane</keyword>
<dbReference type="RefSeq" id="WP_214173993.1">
    <property type="nucleotide sequence ID" value="NZ_JAHCVK010000001.1"/>
</dbReference>
<evidence type="ECO:0000313" key="10">
    <source>
        <dbReference type="Proteomes" id="UP000756860"/>
    </source>
</evidence>
<keyword evidence="9" id="KW-0560">Oxidoreductase</keyword>
<dbReference type="GO" id="GO:0016491">
    <property type="term" value="F:oxidoreductase activity"/>
    <property type="evidence" value="ECO:0007669"/>
    <property type="project" value="UniProtKB-KW"/>
</dbReference>
<dbReference type="InterPro" id="IPR039428">
    <property type="entry name" value="NUOK/Mnh_C1-like"/>
</dbReference>
<accession>A0ABS5SBX5</accession>
<comment type="caution">
    <text evidence="9">The sequence shown here is derived from an EMBL/GenBank/DDBJ whole genome shotgun (WGS) entry which is preliminary data.</text>
</comment>
<gene>
    <name evidence="9" type="ORF">KI810_03060</name>
</gene>
<keyword evidence="6 8" id="KW-0472">Membrane</keyword>
<evidence type="ECO:0000256" key="4">
    <source>
        <dbReference type="ARBA" id="ARBA00022692"/>
    </source>
</evidence>
<proteinExistence type="inferred from homology"/>
<organism evidence="9 10">
    <name type="scientific">Geomobilimonas luticola</name>
    <dbReference type="NCBI Taxonomy" id="1114878"/>
    <lineage>
        <taxon>Bacteria</taxon>
        <taxon>Pseudomonadati</taxon>
        <taxon>Thermodesulfobacteriota</taxon>
        <taxon>Desulfuromonadia</taxon>
        <taxon>Geobacterales</taxon>
        <taxon>Geobacteraceae</taxon>
        <taxon>Geomobilimonas</taxon>
    </lineage>
</organism>
<evidence type="ECO:0000256" key="2">
    <source>
        <dbReference type="ARBA" id="ARBA00010388"/>
    </source>
</evidence>
<protein>
    <submittedName>
        <fullName evidence="9">NADH-quinone oxidoreductase subunit K</fullName>
        <ecNumber evidence="9">1.6.5.11</ecNumber>
    </submittedName>
</protein>
<keyword evidence="10" id="KW-1185">Reference proteome</keyword>
<comment type="subcellular location">
    <subcellularLocation>
        <location evidence="1">Cell membrane</location>
        <topology evidence="1">Multi-pass membrane protein</topology>
    </subcellularLocation>
</comment>
<dbReference type="PANTHER" id="PTHR34583:SF2">
    <property type="entry name" value="ANTIPORTER SUBUNIT MNHC2-RELATED"/>
    <property type="match status" value="1"/>
</dbReference>
<dbReference type="Gene3D" id="1.10.287.3510">
    <property type="match status" value="1"/>
</dbReference>
<feature type="compositionally biased region" description="Basic and acidic residues" evidence="7">
    <location>
        <begin position="96"/>
        <end position="105"/>
    </location>
</feature>
<dbReference type="Pfam" id="PF00420">
    <property type="entry name" value="Oxidored_q2"/>
    <property type="match status" value="1"/>
</dbReference>
<dbReference type="InterPro" id="IPR050601">
    <property type="entry name" value="CPA3_antiporter_subunitC"/>
</dbReference>
<keyword evidence="4 8" id="KW-0812">Transmembrane</keyword>
<name>A0ABS5SBX5_9BACT</name>
<dbReference type="PANTHER" id="PTHR34583">
    <property type="entry name" value="ANTIPORTER SUBUNIT MNHC2-RELATED"/>
    <property type="match status" value="1"/>
</dbReference>
<evidence type="ECO:0000313" key="9">
    <source>
        <dbReference type="EMBL" id="MBT0652019.1"/>
    </source>
</evidence>
<sequence>MSSGLLFAAVGCLLLVLGVGGVLLLDHLVRRILAFNLMGSGIFLVLVGLAQRSGRIDPVPQAMVLTGIVVSVAATALALALARRRYADSGSTTLQDKARREDRHD</sequence>
<reference evidence="9 10" key="1">
    <citation type="submission" date="2021-05" db="EMBL/GenBank/DDBJ databases">
        <title>The draft genome of Geobacter luticola JCM 17780.</title>
        <authorList>
            <person name="Xu Z."/>
            <person name="Masuda Y."/>
            <person name="Itoh H."/>
            <person name="Senoo K."/>
        </authorList>
    </citation>
    <scope>NUCLEOTIDE SEQUENCE [LARGE SCALE GENOMIC DNA]</scope>
    <source>
        <strain evidence="9 10">JCM 17780</strain>
    </source>
</reference>
<dbReference type="Proteomes" id="UP000756860">
    <property type="component" value="Unassembled WGS sequence"/>
</dbReference>
<evidence type="ECO:0000256" key="6">
    <source>
        <dbReference type="ARBA" id="ARBA00023136"/>
    </source>
</evidence>
<feature type="transmembrane region" description="Helical" evidence="8">
    <location>
        <begin position="32"/>
        <end position="50"/>
    </location>
</feature>
<evidence type="ECO:0000256" key="1">
    <source>
        <dbReference type="ARBA" id="ARBA00004651"/>
    </source>
</evidence>
<feature type="region of interest" description="Disordered" evidence="7">
    <location>
        <begin position="86"/>
        <end position="105"/>
    </location>
</feature>
<dbReference type="EC" id="1.6.5.11" evidence="9"/>
<evidence type="ECO:0000256" key="3">
    <source>
        <dbReference type="ARBA" id="ARBA00022475"/>
    </source>
</evidence>
<comment type="similarity">
    <text evidence="2">Belongs to the CPA3 antiporters (TC 2.A.63) subunit C family.</text>
</comment>
<keyword evidence="5 8" id="KW-1133">Transmembrane helix</keyword>
<feature type="transmembrane region" description="Helical" evidence="8">
    <location>
        <begin position="62"/>
        <end position="82"/>
    </location>
</feature>
<feature type="transmembrane region" description="Helical" evidence="8">
    <location>
        <begin position="6"/>
        <end position="25"/>
    </location>
</feature>
<evidence type="ECO:0000256" key="5">
    <source>
        <dbReference type="ARBA" id="ARBA00022989"/>
    </source>
</evidence>
<dbReference type="EMBL" id="JAHCVK010000001">
    <property type="protein sequence ID" value="MBT0652019.1"/>
    <property type="molecule type" value="Genomic_DNA"/>
</dbReference>